<protein>
    <submittedName>
        <fullName evidence="4">NAD(P)-binding protein</fullName>
    </submittedName>
</protein>
<dbReference type="EMBL" id="MU032349">
    <property type="protein sequence ID" value="KAF3763048.1"/>
    <property type="molecule type" value="Genomic_DNA"/>
</dbReference>
<keyword evidence="5" id="KW-1185">Reference proteome</keyword>
<evidence type="ECO:0000313" key="5">
    <source>
        <dbReference type="Proteomes" id="UP000803844"/>
    </source>
</evidence>
<dbReference type="Gene3D" id="3.40.50.720">
    <property type="entry name" value="NAD(P)-binding Rossmann-like Domain"/>
    <property type="match status" value="1"/>
</dbReference>
<dbReference type="OrthoDB" id="191139at2759"/>
<evidence type="ECO:0000313" key="4">
    <source>
        <dbReference type="EMBL" id="KAF3763048.1"/>
    </source>
</evidence>
<dbReference type="RefSeq" id="XP_040774027.1">
    <property type="nucleotide sequence ID" value="XM_040922240.1"/>
</dbReference>
<organism evidence="4 5">
    <name type="scientific">Cryphonectria parasitica (strain ATCC 38755 / EP155)</name>
    <dbReference type="NCBI Taxonomy" id="660469"/>
    <lineage>
        <taxon>Eukaryota</taxon>
        <taxon>Fungi</taxon>
        <taxon>Dikarya</taxon>
        <taxon>Ascomycota</taxon>
        <taxon>Pezizomycotina</taxon>
        <taxon>Sordariomycetes</taxon>
        <taxon>Sordariomycetidae</taxon>
        <taxon>Diaporthales</taxon>
        <taxon>Cryphonectriaceae</taxon>
        <taxon>Cryphonectria-Endothia species complex</taxon>
        <taxon>Cryphonectria</taxon>
    </lineage>
</organism>
<dbReference type="Pfam" id="PF00106">
    <property type="entry name" value="adh_short"/>
    <property type="match status" value="1"/>
</dbReference>
<dbReference type="PANTHER" id="PTHR24320:SF236">
    <property type="entry name" value="SHORT-CHAIN DEHYDROGENASE-RELATED"/>
    <property type="match status" value="1"/>
</dbReference>
<keyword evidence="2" id="KW-0521">NADP</keyword>
<dbReference type="AlphaFoldDB" id="A0A9P4XXY4"/>
<evidence type="ECO:0000256" key="3">
    <source>
        <dbReference type="ARBA" id="ARBA00023002"/>
    </source>
</evidence>
<reference evidence="4" key="1">
    <citation type="journal article" date="2020" name="Phytopathology">
        <title>Genome sequence of the chestnut blight fungus Cryphonectria parasitica EP155: A fundamental resource for an archetypical invasive plant pathogen.</title>
        <authorList>
            <person name="Crouch J.A."/>
            <person name="Dawe A."/>
            <person name="Aerts A."/>
            <person name="Barry K."/>
            <person name="Churchill A.C.L."/>
            <person name="Grimwood J."/>
            <person name="Hillman B."/>
            <person name="Milgroom M.G."/>
            <person name="Pangilinan J."/>
            <person name="Smith M."/>
            <person name="Salamov A."/>
            <person name="Schmutz J."/>
            <person name="Yadav J."/>
            <person name="Grigoriev I.V."/>
            <person name="Nuss D."/>
        </authorList>
    </citation>
    <scope>NUCLEOTIDE SEQUENCE</scope>
    <source>
        <strain evidence="4">EP155</strain>
    </source>
</reference>
<dbReference type="GeneID" id="63839369"/>
<dbReference type="PANTHER" id="PTHR24320">
    <property type="entry name" value="RETINOL DEHYDROGENASE"/>
    <property type="match status" value="1"/>
</dbReference>
<dbReference type="GO" id="GO:0016491">
    <property type="term" value="F:oxidoreductase activity"/>
    <property type="evidence" value="ECO:0007669"/>
    <property type="project" value="UniProtKB-KW"/>
</dbReference>
<dbReference type="Proteomes" id="UP000803844">
    <property type="component" value="Unassembled WGS sequence"/>
</dbReference>
<name>A0A9P4XXY4_CRYP1</name>
<dbReference type="PRINTS" id="PR00081">
    <property type="entry name" value="GDHRDH"/>
</dbReference>
<keyword evidence="3" id="KW-0560">Oxidoreductase</keyword>
<gene>
    <name evidence="4" type="ORF">M406DRAFT_346975</name>
</gene>
<dbReference type="SUPFAM" id="SSF51735">
    <property type="entry name" value="NAD(P)-binding Rossmann-fold domains"/>
    <property type="match status" value="1"/>
</dbReference>
<dbReference type="InterPro" id="IPR002347">
    <property type="entry name" value="SDR_fam"/>
</dbReference>
<evidence type="ECO:0000256" key="2">
    <source>
        <dbReference type="ARBA" id="ARBA00022857"/>
    </source>
</evidence>
<evidence type="ECO:0000256" key="1">
    <source>
        <dbReference type="ARBA" id="ARBA00006484"/>
    </source>
</evidence>
<comment type="similarity">
    <text evidence="1">Belongs to the short-chain dehydrogenases/reductases (SDR) family.</text>
</comment>
<accession>A0A9P4XXY4</accession>
<dbReference type="InterPro" id="IPR036291">
    <property type="entry name" value="NAD(P)-bd_dom_sf"/>
</dbReference>
<comment type="caution">
    <text evidence="4">The sequence shown here is derived from an EMBL/GenBank/DDBJ whole genome shotgun (WGS) entry which is preliminary data.</text>
</comment>
<proteinExistence type="inferred from homology"/>
<sequence length="329" mass="35711">MTGTKNLLSQFLCPAKPTITEEYVPDLKDKVVIVTGSNTGLGKEIARIMYAKNAKVYMMARSEDKTRQAMNEIRAAEPKSAGELHFIRLDLADLTTIQASADAFLAREPALHLLFNNAGVGYPDKGAVTAQGHELQLGVNCVGPWGLTRLLTPALLAAAAQPEVPSGSVRVVWVSSSATEAVLPKNLMKAVAGNMEAESAMDRYGFSKLGNYLHAAEFAERHRADGILSVSLNPGALDSDFWRSQGGVTTAILRNTLLHPPVYGAYTSLFAAFSSEITAEKSGCFVAPWGQFWNLPKDYVNAVKTEAEGGTGIARQFWEWTEAQWKPYL</sequence>